<name>A0A4R9LYX3_9LEPT</name>
<protein>
    <submittedName>
        <fullName evidence="2">Phosphoesterase</fullName>
    </submittedName>
</protein>
<comment type="caution">
    <text evidence="2">The sequence shown here is derived from an EMBL/GenBank/DDBJ whole genome shotgun (WGS) entry which is preliminary data.</text>
</comment>
<organism evidence="2 3">
    <name type="scientific">Leptospira idonii</name>
    <dbReference type="NCBI Taxonomy" id="1193500"/>
    <lineage>
        <taxon>Bacteria</taxon>
        <taxon>Pseudomonadati</taxon>
        <taxon>Spirochaetota</taxon>
        <taxon>Spirochaetia</taxon>
        <taxon>Leptospirales</taxon>
        <taxon>Leptospiraceae</taxon>
        <taxon>Leptospira</taxon>
    </lineage>
</organism>
<feature type="domain" description="Calcineurin-like phosphoesterase" evidence="1">
    <location>
        <begin position="1"/>
        <end position="227"/>
    </location>
</feature>
<gene>
    <name evidence="2" type="ORF">EHS15_18585</name>
</gene>
<dbReference type="Pfam" id="PF00149">
    <property type="entry name" value="Metallophos"/>
    <property type="match status" value="1"/>
</dbReference>
<reference evidence="2" key="1">
    <citation type="journal article" date="2019" name="PLoS Negl. Trop. Dis.">
        <title>Revisiting the worldwide diversity of Leptospira species in the environment.</title>
        <authorList>
            <person name="Vincent A.T."/>
            <person name="Schiettekatte O."/>
            <person name="Bourhy P."/>
            <person name="Veyrier F.J."/>
            <person name="Picardeau M."/>
        </authorList>
    </citation>
    <scope>NUCLEOTIDE SEQUENCE [LARGE SCALE GENOMIC DNA]</scope>
    <source>
        <strain evidence="2">201300427</strain>
    </source>
</reference>
<dbReference type="RefSeq" id="WP_135762087.1">
    <property type="nucleotide sequence ID" value="NZ_RQHW01000079.1"/>
</dbReference>
<dbReference type="InterPro" id="IPR029052">
    <property type="entry name" value="Metallo-depent_PP-like"/>
</dbReference>
<dbReference type="PANTHER" id="PTHR35769">
    <property type="entry name" value="CALCINEURIN-LIKE METALLO-PHOSPHOESTERASE SUPERFAMILY PROTEIN"/>
    <property type="match status" value="1"/>
</dbReference>
<dbReference type="OrthoDB" id="333335at2"/>
<dbReference type="EMBL" id="RQHW01000079">
    <property type="protein sequence ID" value="TGN17180.1"/>
    <property type="molecule type" value="Genomic_DNA"/>
</dbReference>
<dbReference type="Proteomes" id="UP000298058">
    <property type="component" value="Unassembled WGS sequence"/>
</dbReference>
<dbReference type="InterPro" id="IPR027629">
    <property type="entry name" value="DevT-like"/>
</dbReference>
<dbReference type="PANTHER" id="PTHR35769:SF2">
    <property type="entry name" value="CALCINEURIN-LIKE METALLO-PHOSPHOESTERASE SUPERFAMILY PROTEIN"/>
    <property type="match status" value="1"/>
</dbReference>
<proteinExistence type="predicted"/>
<keyword evidence="3" id="KW-1185">Reference proteome</keyword>
<evidence type="ECO:0000313" key="3">
    <source>
        <dbReference type="Proteomes" id="UP000298058"/>
    </source>
</evidence>
<sequence length="282" mass="31551">MKFALIGDVHGFWDEKDNRYFNESDYDAIFFTGDFGGFHLTKNPFQETKFEGLTKKAYLIPGNWDGTNLIGVLGEATDSKVLKFLGSFGYARRMKSFSEKIRPIALTGYSSLVLSEEKDLALIVGRPHSMGGGFNFARNLAKHYFIADMETSVMKYKKLIDSTTQKNIFFLSHNGPQGLGSGKTSIYGADYKKEGGDGGDLDLAIAVEYAKDQGKKVPAVLSGHMHHFVHEFKKERETMIYTGGTFYVNGAKVPRIRKEKHFHTKITWDGGSATVIPVWESL</sequence>
<accession>A0A4R9LYX3</accession>
<dbReference type="SUPFAM" id="SSF56300">
    <property type="entry name" value="Metallo-dependent phosphatases"/>
    <property type="match status" value="1"/>
</dbReference>
<dbReference type="Gene3D" id="3.60.21.10">
    <property type="match status" value="1"/>
</dbReference>
<evidence type="ECO:0000313" key="2">
    <source>
        <dbReference type="EMBL" id="TGN17180.1"/>
    </source>
</evidence>
<dbReference type="GO" id="GO:0016787">
    <property type="term" value="F:hydrolase activity"/>
    <property type="evidence" value="ECO:0007669"/>
    <property type="project" value="InterPro"/>
</dbReference>
<evidence type="ECO:0000259" key="1">
    <source>
        <dbReference type="Pfam" id="PF00149"/>
    </source>
</evidence>
<dbReference type="InterPro" id="IPR004843">
    <property type="entry name" value="Calcineurin-like_PHP"/>
</dbReference>
<dbReference type="AlphaFoldDB" id="A0A4R9LYX3"/>